<dbReference type="InterPro" id="IPR000531">
    <property type="entry name" value="Beta-barrel_TonB"/>
</dbReference>
<dbReference type="GO" id="GO:0015344">
    <property type="term" value="F:siderophore uptake transmembrane transporter activity"/>
    <property type="evidence" value="ECO:0007669"/>
    <property type="project" value="TreeGrafter"/>
</dbReference>
<organism evidence="17 18">
    <name type="scientific">Dyella dinghuensis</name>
    <dbReference type="NCBI Taxonomy" id="1920169"/>
    <lineage>
        <taxon>Bacteria</taxon>
        <taxon>Pseudomonadati</taxon>
        <taxon>Pseudomonadota</taxon>
        <taxon>Gammaproteobacteria</taxon>
        <taxon>Lysobacterales</taxon>
        <taxon>Rhodanobacteraceae</taxon>
        <taxon>Dyella</taxon>
    </lineage>
</organism>
<dbReference type="InterPro" id="IPR036942">
    <property type="entry name" value="Beta-barrel_TonB_sf"/>
</dbReference>
<evidence type="ECO:0000313" key="17">
    <source>
        <dbReference type="EMBL" id="RUL61507.1"/>
    </source>
</evidence>
<protein>
    <submittedName>
        <fullName evidence="17">TonB-dependent receptor</fullName>
    </submittedName>
</protein>
<evidence type="ECO:0000256" key="6">
    <source>
        <dbReference type="ARBA" id="ARBA00022729"/>
    </source>
</evidence>
<dbReference type="InterPro" id="IPR039426">
    <property type="entry name" value="TonB-dep_rcpt-like"/>
</dbReference>
<feature type="region of interest" description="Disordered" evidence="13">
    <location>
        <begin position="22"/>
        <end position="73"/>
    </location>
</feature>
<dbReference type="OrthoDB" id="9764669at2"/>
<feature type="compositionally biased region" description="Acidic residues" evidence="13">
    <location>
        <begin position="48"/>
        <end position="58"/>
    </location>
</feature>
<dbReference type="Pfam" id="PF07715">
    <property type="entry name" value="Plug"/>
    <property type="match status" value="1"/>
</dbReference>
<keyword evidence="10 11" id="KW-0998">Cell outer membrane</keyword>
<dbReference type="GO" id="GO:0044718">
    <property type="term" value="P:siderophore transmembrane transport"/>
    <property type="evidence" value="ECO:0007669"/>
    <property type="project" value="TreeGrafter"/>
</dbReference>
<name>A0A432LP79_9GAMM</name>
<evidence type="ECO:0000256" key="11">
    <source>
        <dbReference type="PROSITE-ProRule" id="PRU01360"/>
    </source>
</evidence>
<dbReference type="InterPro" id="IPR012910">
    <property type="entry name" value="Plug_dom"/>
</dbReference>
<keyword evidence="9 17" id="KW-0675">Receptor</keyword>
<gene>
    <name evidence="17" type="ORF">EKH79_17900</name>
</gene>
<feature type="compositionally biased region" description="Low complexity" evidence="13">
    <location>
        <begin position="22"/>
        <end position="47"/>
    </location>
</feature>
<evidence type="ECO:0000259" key="16">
    <source>
        <dbReference type="Pfam" id="PF07715"/>
    </source>
</evidence>
<dbReference type="Pfam" id="PF00593">
    <property type="entry name" value="TonB_dep_Rec_b-barrel"/>
    <property type="match status" value="1"/>
</dbReference>
<evidence type="ECO:0000256" key="14">
    <source>
        <dbReference type="SAM" id="SignalP"/>
    </source>
</evidence>
<evidence type="ECO:0000256" key="1">
    <source>
        <dbReference type="ARBA" id="ARBA00004571"/>
    </source>
</evidence>
<dbReference type="Gene3D" id="2.170.130.10">
    <property type="entry name" value="TonB-dependent receptor, plug domain"/>
    <property type="match status" value="1"/>
</dbReference>
<dbReference type="RefSeq" id="WP_126675217.1">
    <property type="nucleotide sequence ID" value="NZ_RYZR01000008.1"/>
</dbReference>
<evidence type="ECO:0000256" key="4">
    <source>
        <dbReference type="ARBA" id="ARBA00022452"/>
    </source>
</evidence>
<accession>A0A432LP79</accession>
<sequence>MKLTPLAIGLGLALYAVTSYGSTTTTPTPSASPANASSSAAAQPADSTADDTTTDDSTDASGNRNKHPGKVKQLGAVNVNAALDQARNSLSPDTGSSQYVITAKDIEALPLGDSTPMNQVILQAPGVVQDSYGQLHVRGDHANLQYRINGIMIPESISGFGQTLDPRTIQSVTLLDGALPAQYGERTAAVVDITTKTGSDLGNGGNVGITGGSFGTLNPFASFWGSSGKWSYFFTGNYVENNVGIENPTASRTPIHDRTNQVKAFGDVSYLINNDTRLSVMAGITNNRFQIPNNPGKTPQFGYLDITNFNSADLDERQDEQTRFANIALQGKFGETAYQISVGQRYSALQYYPDDIGDLMFNGVAGQINQGDRASTLQADFSMPWASDHTLRYGLYSEFDRAYTNTASLVFPADAAGNQTSTVPFGIFTSDRILAKTDAAYLQDEWNISDNWTLNYGLRGDRYEAFREESQLSPRVGVVWQATESTTVHAGYSRYFTPPQTELISSEDLAVFANTTNAVKNYGNNTPLTERSNYYDLGVSQNIGSSWTIGLDNYYRQVSRLQDEGQFGTALIYSTFNYKYGKVRGNEFSVNYNNGPITAYFNFSFNRAMGKDVITSQYNFGPDELAYIMDNWIHLDHDQKYTSSGGINYAINDSTKVGTDFLFGSGLREDGLTPNGVSLPDYFQLNLDVSHDFDFDSFGKLHTSLALINALDRVYELRSGTGVGVGAPQFGPRRGVYLTLSKDF</sequence>
<dbReference type="PROSITE" id="PS52016">
    <property type="entry name" value="TONB_DEPENDENT_REC_3"/>
    <property type="match status" value="1"/>
</dbReference>
<dbReference type="PANTHER" id="PTHR30069:SF29">
    <property type="entry name" value="HEMOGLOBIN AND HEMOGLOBIN-HAPTOGLOBIN-BINDING PROTEIN 1-RELATED"/>
    <property type="match status" value="1"/>
</dbReference>
<dbReference type="AlphaFoldDB" id="A0A432LP79"/>
<evidence type="ECO:0000256" key="7">
    <source>
        <dbReference type="ARBA" id="ARBA00023077"/>
    </source>
</evidence>
<evidence type="ECO:0000256" key="9">
    <source>
        <dbReference type="ARBA" id="ARBA00023170"/>
    </source>
</evidence>
<evidence type="ECO:0000256" key="12">
    <source>
        <dbReference type="RuleBase" id="RU003357"/>
    </source>
</evidence>
<keyword evidence="4 11" id="KW-1134">Transmembrane beta strand</keyword>
<evidence type="ECO:0000256" key="10">
    <source>
        <dbReference type="ARBA" id="ARBA00023237"/>
    </source>
</evidence>
<evidence type="ECO:0000256" key="5">
    <source>
        <dbReference type="ARBA" id="ARBA00022692"/>
    </source>
</evidence>
<proteinExistence type="inferred from homology"/>
<keyword evidence="3 11" id="KW-0813">Transport</keyword>
<evidence type="ECO:0000259" key="15">
    <source>
        <dbReference type="Pfam" id="PF00593"/>
    </source>
</evidence>
<keyword evidence="5 11" id="KW-0812">Transmembrane</keyword>
<dbReference type="EMBL" id="RYZR01000008">
    <property type="protein sequence ID" value="RUL61507.1"/>
    <property type="molecule type" value="Genomic_DNA"/>
</dbReference>
<evidence type="ECO:0000313" key="18">
    <source>
        <dbReference type="Proteomes" id="UP000267077"/>
    </source>
</evidence>
<evidence type="ECO:0000256" key="3">
    <source>
        <dbReference type="ARBA" id="ARBA00022448"/>
    </source>
</evidence>
<dbReference type="Gene3D" id="2.40.170.20">
    <property type="entry name" value="TonB-dependent receptor, beta-barrel domain"/>
    <property type="match status" value="1"/>
</dbReference>
<evidence type="ECO:0000256" key="2">
    <source>
        <dbReference type="ARBA" id="ARBA00008143"/>
    </source>
</evidence>
<keyword evidence="18" id="KW-1185">Reference proteome</keyword>
<evidence type="ECO:0000256" key="13">
    <source>
        <dbReference type="SAM" id="MobiDB-lite"/>
    </source>
</evidence>
<feature type="domain" description="TonB-dependent receptor-like beta-barrel" evidence="15">
    <location>
        <begin position="286"/>
        <end position="696"/>
    </location>
</feature>
<dbReference type="GO" id="GO:0009279">
    <property type="term" value="C:cell outer membrane"/>
    <property type="evidence" value="ECO:0007669"/>
    <property type="project" value="UniProtKB-SubCell"/>
</dbReference>
<dbReference type="PANTHER" id="PTHR30069">
    <property type="entry name" value="TONB-DEPENDENT OUTER MEMBRANE RECEPTOR"/>
    <property type="match status" value="1"/>
</dbReference>
<dbReference type="SUPFAM" id="SSF56935">
    <property type="entry name" value="Porins"/>
    <property type="match status" value="1"/>
</dbReference>
<dbReference type="Proteomes" id="UP000267077">
    <property type="component" value="Unassembled WGS sequence"/>
</dbReference>
<dbReference type="InterPro" id="IPR037066">
    <property type="entry name" value="Plug_dom_sf"/>
</dbReference>
<reference evidence="17 18" key="1">
    <citation type="submission" date="2018-12" db="EMBL/GenBank/DDBJ databases">
        <title>Dyella dinghuensis sp. nov. DHOA06 and Dyella choica sp. nov. 4M-K27, isolated from forest soil.</title>
        <authorList>
            <person name="Qiu L.-H."/>
            <person name="Gao Z.-H."/>
        </authorList>
    </citation>
    <scope>NUCLEOTIDE SEQUENCE [LARGE SCALE GENOMIC DNA]</scope>
    <source>
        <strain evidence="17 18">DHOA06</strain>
    </source>
</reference>
<comment type="subcellular location">
    <subcellularLocation>
        <location evidence="1 11">Cell outer membrane</location>
        <topology evidence="1 11">Multi-pass membrane protein</topology>
    </subcellularLocation>
</comment>
<comment type="caution">
    <text evidence="17">The sequence shown here is derived from an EMBL/GenBank/DDBJ whole genome shotgun (WGS) entry which is preliminary data.</text>
</comment>
<feature type="domain" description="TonB-dependent receptor plug" evidence="16">
    <location>
        <begin position="93"/>
        <end position="189"/>
    </location>
</feature>
<keyword evidence="6 14" id="KW-0732">Signal</keyword>
<keyword evidence="7 12" id="KW-0798">TonB box</keyword>
<comment type="similarity">
    <text evidence="2">Belongs to the TonB-dependent receptor family. Hemoglobin/haptoglobin binding protein subfamily.</text>
</comment>
<feature type="signal peptide" evidence="14">
    <location>
        <begin position="1"/>
        <end position="21"/>
    </location>
</feature>
<feature type="chain" id="PRO_5019366823" evidence="14">
    <location>
        <begin position="22"/>
        <end position="744"/>
    </location>
</feature>
<evidence type="ECO:0000256" key="8">
    <source>
        <dbReference type="ARBA" id="ARBA00023136"/>
    </source>
</evidence>
<keyword evidence="8 11" id="KW-0472">Membrane</keyword>